<sequence>MAVKLIAKATRQAWTRGDAVSRRVVLDETVISASIRLSLDLVHRELSPLARTSTNCMALLFHYTRKRSLHPISSNQYRPNKSPYPPTTPCTSRLIPGLADPQPILQRSLCYGSNCCGAPCLPNFHSPLTVPWRPEVTQQSKQGIIVLINGHVP</sequence>
<proteinExistence type="predicted"/>
<evidence type="ECO:0000313" key="1">
    <source>
        <dbReference type="EMBL" id="KAK3788468.1"/>
    </source>
</evidence>
<accession>A0AAE1AIV7</accession>
<evidence type="ECO:0000313" key="2">
    <source>
        <dbReference type="Proteomes" id="UP001283361"/>
    </source>
</evidence>
<dbReference type="Proteomes" id="UP001283361">
    <property type="component" value="Unassembled WGS sequence"/>
</dbReference>
<keyword evidence="2" id="KW-1185">Reference proteome</keyword>
<organism evidence="1 2">
    <name type="scientific">Elysia crispata</name>
    <name type="common">lettuce slug</name>
    <dbReference type="NCBI Taxonomy" id="231223"/>
    <lineage>
        <taxon>Eukaryota</taxon>
        <taxon>Metazoa</taxon>
        <taxon>Spiralia</taxon>
        <taxon>Lophotrochozoa</taxon>
        <taxon>Mollusca</taxon>
        <taxon>Gastropoda</taxon>
        <taxon>Heterobranchia</taxon>
        <taxon>Euthyneura</taxon>
        <taxon>Panpulmonata</taxon>
        <taxon>Sacoglossa</taxon>
        <taxon>Placobranchoidea</taxon>
        <taxon>Plakobranchidae</taxon>
        <taxon>Elysia</taxon>
    </lineage>
</organism>
<protein>
    <submittedName>
        <fullName evidence="1">Uncharacterized protein</fullName>
    </submittedName>
</protein>
<gene>
    <name evidence="1" type="ORF">RRG08_004763</name>
</gene>
<reference evidence="1" key="1">
    <citation type="journal article" date="2023" name="G3 (Bethesda)">
        <title>A reference genome for the long-term kleptoplast-retaining sea slug Elysia crispata morphotype clarki.</title>
        <authorList>
            <person name="Eastman K.E."/>
            <person name="Pendleton A.L."/>
            <person name="Shaikh M.A."/>
            <person name="Suttiyut T."/>
            <person name="Ogas R."/>
            <person name="Tomko P."/>
            <person name="Gavelis G."/>
            <person name="Widhalm J.R."/>
            <person name="Wisecaver J.H."/>
        </authorList>
    </citation>
    <scope>NUCLEOTIDE SEQUENCE</scope>
    <source>
        <strain evidence="1">ECLA1</strain>
    </source>
</reference>
<name>A0AAE1AIV7_9GAST</name>
<dbReference type="EMBL" id="JAWDGP010001758">
    <property type="protein sequence ID" value="KAK3788468.1"/>
    <property type="molecule type" value="Genomic_DNA"/>
</dbReference>
<dbReference type="AlphaFoldDB" id="A0AAE1AIV7"/>
<comment type="caution">
    <text evidence="1">The sequence shown here is derived from an EMBL/GenBank/DDBJ whole genome shotgun (WGS) entry which is preliminary data.</text>
</comment>